<proteinExistence type="predicted"/>
<protein>
    <submittedName>
        <fullName evidence="2">Uncharacterized protein</fullName>
    </submittedName>
</protein>
<reference evidence="3" key="2">
    <citation type="journal article" date="2008" name="Nucleic Acids Res.">
        <title>The rice annotation project database (RAP-DB): 2008 update.</title>
        <authorList>
            <consortium name="The rice annotation project (RAP)"/>
        </authorList>
    </citation>
    <scope>GENOME REANNOTATION</scope>
    <source>
        <strain evidence="3">cv. Nipponbare</strain>
    </source>
</reference>
<feature type="compositionally biased region" description="Low complexity" evidence="1">
    <location>
        <begin position="163"/>
        <end position="176"/>
    </location>
</feature>
<dbReference type="Proteomes" id="UP000000763">
    <property type="component" value="Chromosome 10"/>
</dbReference>
<evidence type="ECO:0000313" key="2">
    <source>
        <dbReference type="EMBL" id="AAM01073.1"/>
    </source>
</evidence>
<name>Q8S6L5_ORYSJ</name>
<evidence type="ECO:0000256" key="1">
    <source>
        <dbReference type="SAM" id="MobiDB-lite"/>
    </source>
</evidence>
<organism evidence="2 3">
    <name type="scientific">Oryza sativa subsp. japonica</name>
    <name type="common">Rice</name>
    <dbReference type="NCBI Taxonomy" id="39947"/>
    <lineage>
        <taxon>Eukaryota</taxon>
        <taxon>Viridiplantae</taxon>
        <taxon>Streptophyta</taxon>
        <taxon>Embryophyta</taxon>
        <taxon>Tracheophyta</taxon>
        <taxon>Spermatophyta</taxon>
        <taxon>Magnoliopsida</taxon>
        <taxon>Liliopsida</taxon>
        <taxon>Poales</taxon>
        <taxon>Poaceae</taxon>
        <taxon>BOP clade</taxon>
        <taxon>Oryzoideae</taxon>
        <taxon>Oryzeae</taxon>
        <taxon>Oryzinae</taxon>
        <taxon>Oryza</taxon>
        <taxon>Oryza sativa</taxon>
    </lineage>
</organism>
<sequence length="404" mass="43844">MAQPILAPLDAGFGVDVQDCIPMTVGGHFEQFPFHNHHNYLYMDFTFSLHSHTSSKISLISHKFSLVVSSWWNRNRVEIRSTKVFGRVRPHPALSRGRPASPRLLLLSLRRRPTSSRTSCHDRAPSGCAVATLGLAGASSSPASPPFHGETIGDASSPVNSGVAATASPPAAPSAVPEHRPTSPSPPSTSQRRPFLWLLLCFARKTAASRRQPIRPLASPFGRPFLLALATVGRPFLLALATVGRTSTTFGITAARSSSASPPLHPNPAGLCRRPLIVPGCACCRPSLRQAVLVRRPRPSREPLQPRRRLRPRLRVVKPCAGLVSPSSKDRRQSRSLAVRLRRPRAISAAPIRRRRSHALLRGGKGLSSRCPRPRPFGVARDNCAVVDPGTRVPVSVVVCVCVW</sequence>
<reference evidence="3" key="1">
    <citation type="journal article" date="2005" name="Nature">
        <title>The map-based sequence of the rice genome.</title>
        <authorList>
            <consortium name="International rice genome sequencing project (IRGSP)"/>
            <person name="Matsumoto T."/>
            <person name="Wu J."/>
            <person name="Kanamori H."/>
            <person name="Katayose Y."/>
            <person name="Fujisawa M."/>
            <person name="Namiki N."/>
            <person name="Mizuno H."/>
            <person name="Yamamoto K."/>
            <person name="Antonio B.A."/>
            <person name="Baba T."/>
            <person name="Sakata K."/>
            <person name="Nagamura Y."/>
            <person name="Aoki H."/>
            <person name="Arikawa K."/>
            <person name="Arita K."/>
            <person name="Bito T."/>
            <person name="Chiden Y."/>
            <person name="Fujitsuka N."/>
            <person name="Fukunaka R."/>
            <person name="Hamada M."/>
            <person name="Harada C."/>
            <person name="Hayashi A."/>
            <person name="Hijishita S."/>
            <person name="Honda M."/>
            <person name="Hosokawa S."/>
            <person name="Ichikawa Y."/>
            <person name="Idonuma A."/>
            <person name="Iijima M."/>
            <person name="Ikeda M."/>
            <person name="Ikeno M."/>
            <person name="Ito K."/>
            <person name="Ito S."/>
            <person name="Ito T."/>
            <person name="Ito Y."/>
            <person name="Ito Y."/>
            <person name="Iwabuchi A."/>
            <person name="Kamiya K."/>
            <person name="Karasawa W."/>
            <person name="Kurita K."/>
            <person name="Katagiri S."/>
            <person name="Kikuta A."/>
            <person name="Kobayashi H."/>
            <person name="Kobayashi N."/>
            <person name="Machita K."/>
            <person name="Maehara T."/>
            <person name="Masukawa M."/>
            <person name="Mizubayashi T."/>
            <person name="Mukai Y."/>
            <person name="Nagasaki H."/>
            <person name="Nagata Y."/>
            <person name="Naito S."/>
            <person name="Nakashima M."/>
            <person name="Nakama Y."/>
            <person name="Nakamichi Y."/>
            <person name="Nakamura M."/>
            <person name="Meguro A."/>
            <person name="Negishi M."/>
            <person name="Ohta I."/>
            <person name="Ohta T."/>
            <person name="Okamoto M."/>
            <person name="Ono N."/>
            <person name="Saji S."/>
            <person name="Sakaguchi M."/>
            <person name="Sakai K."/>
            <person name="Shibata M."/>
            <person name="Shimokawa T."/>
            <person name="Song J."/>
            <person name="Takazaki Y."/>
            <person name="Terasawa K."/>
            <person name="Tsugane M."/>
            <person name="Tsuji K."/>
            <person name="Ueda S."/>
            <person name="Waki K."/>
            <person name="Yamagata H."/>
            <person name="Yamamoto M."/>
            <person name="Yamamoto S."/>
            <person name="Yamane H."/>
            <person name="Yoshiki S."/>
            <person name="Yoshihara R."/>
            <person name="Yukawa K."/>
            <person name="Zhong H."/>
            <person name="Yano M."/>
            <person name="Yuan Q."/>
            <person name="Ouyang S."/>
            <person name="Liu J."/>
            <person name="Jones K.M."/>
            <person name="Gansberger K."/>
            <person name="Moffat K."/>
            <person name="Hill J."/>
            <person name="Bera J."/>
            <person name="Fadrosh D."/>
            <person name="Jin S."/>
            <person name="Johri S."/>
            <person name="Kim M."/>
            <person name="Overton L."/>
            <person name="Reardon M."/>
            <person name="Tsitrin T."/>
            <person name="Vuong H."/>
            <person name="Weaver B."/>
            <person name="Ciecko A."/>
            <person name="Tallon L."/>
            <person name="Jackson J."/>
            <person name="Pai G."/>
            <person name="Aken S.V."/>
            <person name="Utterback T."/>
            <person name="Reidmuller S."/>
            <person name="Feldblyum T."/>
            <person name="Hsiao J."/>
            <person name="Zismann V."/>
            <person name="Iobst S."/>
            <person name="de Vazeille A.R."/>
            <person name="Buell C.R."/>
            <person name="Ying K."/>
            <person name="Li Y."/>
            <person name="Lu T."/>
            <person name="Huang Y."/>
            <person name="Zhao Q."/>
            <person name="Feng Q."/>
            <person name="Zhang L."/>
            <person name="Zhu J."/>
            <person name="Weng Q."/>
            <person name="Mu J."/>
            <person name="Lu Y."/>
            <person name="Fan D."/>
            <person name="Liu Y."/>
            <person name="Guan J."/>
            <person name="Zhang Y."/>
            <person name="Yu S."/>
            <person name="Liu X."/>
            <person name="Zhang Y."/>
            <person name="Hong G."/>
            <person name="Han B."/>
            <person name="Choisne N."/>
            <person name="Demange N."/>
            <person name="Orjeda G."/>
            <person name="Samain S."/>
            <person name="Cattolico L."/>
            <person name="Pelletier E."/>
            <person name="Couloux A."/>
            <person name="Segurens B."/>
            <person name="Wincker P."/>
            <person name="D'Hont A."/>
            <person name="Scarpelli C."/>
            <person name="Weissenbach J."/>
            <person name="Salanoubat M."/>
            <person name="Quetier F."/>
            <person name="Yu Y."/>
            <person name="Kim H.R."/>
            <person name="Rambo T."/>
            <person name="Currie J."/>
            <person name="Collura K."/>
            <person name="Luo M."/>
            <person name="Yang T."/>
            <person name="Ammiraju J.S.S."/>
            <person name="Engler F."/>
            <person name="Soderlund C."/>
            <person name="Wing R.A."/>
            <person name="Palmer L.E."/>
            <person name="de la Bastide M."/>
            <person name="Spiegel L."/>
            <person name="Nascimento L."/>
            <person name="Zutavern T."/>
            <person name="O'Shaughnessy A."/>
            <person name="Dike S."/>
            <person name="Dedhia N."/>
            <person name="Preston R."/>
            <person name="Balija V."/>
            <person name="McCombie W.R."/>
            <person name="Chow T."/>
            <person name="Chen H."/>
            <person name="Chung M."/>
            <person name="Chen C."/>
            <person name="Shaw J."/>
            <person name="Wu H."/>
            <person name="Hsiao K."/>
            <person name="Chao Y."/>
            <person name="Chu M."/>
            <person name="Cheng C."/>
            <person name="Hour A."/>
            <person name="Lee P."/>
            <person name="Lin S."/>
            <person name="Lin Y."/>
            <person name="Liou J."/>
            <person name="Liu S."/>
            <person name="Hsing Y."/>
            <person name="Raghuvanshi S."/>
            <person name="Mohanty A."/>
            <person name="Bharti A.K."/>
            <person name="Gaur A."/>
            <person name="Gupta V."/>
            <person name="Kumar D."/>
            <person name="Ravi V."/>
            <person name="Vij S."/>
            <person name="Kapur A."/>
            <person name="Khurana P."/>
            <person name="Khurana P."/>
            <person name="Khurana J.P."/>
            <person name="Tyagi A.K."/>
            <person name="Gaikwad K."/>
            <person name="Singh A."/>
            <person name="Dalal V."/>
            <person name="Srivastava S."/>
            <person name="Dixit A."/>
            <person name="Pal A.K."/>
            <person name="Ghazi I.A."/>
            <person name="Yadav M."/>
            <person name="Pandit A."/>
            <person name="Bhargava A."/>
            <person name="Sureshbabu K."/>
            <person name="Batra K."/>
            <person name="Sharma T.R."/>
            <person name="Mohapatra T."/>
            <person name="Singh N.K."/>
            <person name="Messing J."/>
            <person name="Nelson A.B."/>
            <person name="Fuks G."/>
            <person name="Kavchok S."/>
            <person name="Keizer G."/>
            <person name="Linton E."/>
            <person name="Llaca V."/>
            <person name="Song R."/>
            <person name="Tanyolac B."/>
            <person name="Young S."/>
            <person name="Ho-Il K."/>
            <person name="Hahn J.H."/>
            <person name="Sangsakoo G."/>
            <person name="Vanavichit A."/>
            <person name="de Mattos Luiz.A.T."/>
            <person name="Zimmer P.D."/>
            <person name="Malone G."/>
            <person name="Dellagostin O."/>
            <person name="de Oliveira A.C."/>
            <person name="Bevan M."/>
            <person name="Bancroft I."/>
            <person name="Minx P."/>
            <person name="Cordum H."/>
            <person name="Wilson R."/>
            <person name="Cheng Z."/>
            <person name="Jin W."/>
            <person name="Jiang J."/>
            <person name="Leong S.A."/>
            <person name="Iwama H."/>
            <person name="Gojobori T."/>
            <person name="Itoh T."/>
            <person name="Niimura Y."/>
            <person name="Fujii Y."/>
            <person name="Habara T."/>
            <person name="Sakai H."/>
            <person name="Sato Y."/>
            <person name="Wilson G."/>
            <person name="Kumar K."/>
            <person name="McCouch S."/>
            <person name="Juretic N."/>
            <person name="Hoen D."/>
            <person name="Wright S."/>
            <person name="Bruskiewich R."/>
            <person name="Bureau T."/>
            <person name="Miyao A."/>
            <person name="Hirochika H."/>
            <person name="Nishikawa T."/>
            <person name="Kadowaki K."/>
            <person name="Sugiura M."/>
            <person name="Burr B."/>
            <person name="Sasaki T."/>
        </authorList>
    </citation>
    <scope>NUCLEOTIDE SEQUENCE [LARGE SCALE GENOMIC DNA]</scope>
    <source>
        <strain evidence="3">cv. Nipponbare</strain>
    </source>
</reference>
<gene>
    <name evidence="2" type="primary">OSJNBa0019N10.11</name>
</gene>
<dbReference type="AlphaFoldDB" id="Q8S6L5"/>
<feature type="region of interest" description="Disordered" evidence="1">
    <location>
        <begin position="140"/>
        <end position="191"/>
    </location>
</feature>
<dbReference type="EMBL" id="AC092748">
    <property type="protein sequence ID" value="AAM01073.1"/>
    <property type="molecule type" value="Genomic_DNA"/>
</dbReference>
<accession>Q8S6L5</accession>
<evidence type="ECO:0000313" key="3">
    <source>
        <dbReference type="Proteomes" id="UP000000763"/>
    </source>
</evidence>